<name>A0A8J3N0A7_9CHLR</name>
<comment type="caution">
    <text evidence="2">The sequence shown here is derived from an EMBL/GenBank/DDBJ whole genome shotgun (WGS) entry which is preliminary data.</text>
</comment>
<dbReference type="Proteomes" id="UP000597444">
    <property type="component" value="Unassembled WGS sequence"/>
</dbReference>
<evidence type="ECO:0000313" key="3">
    <source>
        <dbReference type="Proteomes" id="UP000597444"/>
    </source>
</evidence>
<keyword evidence="3" id="KW-1185">Reference proteome</keyword>
<dbReference type="RefSeq" id="WP_220201050.1">
    <property type="nucleotide sequence ID" value="NZ_BNJK01000001.1"/>
</dbReference>
<organism evidence="2 3">
    <name type="scientific">Reticulibacter mediterranei</name>
    <dbReference type="NCBI Taxonomy" id="2778369"/>
    <lineage>
        <taxon>Bacteria</taxon>
        <taxon>Bacillati</taxon>
        <taxon>Chloroflexota</taxon>
        <taxon>Ktedonobacteria</taxon>
        <taxon>Ktedonobacterales</taxon>
        <taxon>Reticulibacteraceae</taxon>
        <taxon>Reticulibacter</taxon>
    </lineage>
</organism>
<dbReference type="AlphaFoldDB" id="A0A8J3N0A7"/>
<accession>A0A8J3N0A7</accession>
<gene>
    <name evidence="2" type="ORF">KSF_000950</name>
</gene>
<dbReference type="Pfam" id="PF14024">
    <property type="entry name" value="DUF4240"/>
    <property type="match status" value="1"/>
</dbReference>
<evidence type="ECO:0000313" key="2">
    <source>
        <dbReference type="EMBL" id="GHO90047.1"/>
    </source>
</evidence>
<protein>
    <recommendedName>
        <fullName evidence="1">DUF4240 domain-containing protein</fullName>
    </recommendedName>
</protein>
<evidence type="ECO:0000259" key="1">
    <source>
        <dbReference type="Pfam" id="PF14024"/>
    </source>
</evidence>
<proteinExistence type="predicted"/>
<dbReference type="EMBL" id="BNJK01000001">
    <property type="protein sequence ID" value="GHO90047.1"/>
    <property type="molecule type" value="Genomic_DNA"/>
</dbReference>
<dbReference type="InterPro" id="IPR025334">
    <property type="entry name" value="DUF4240"/>
</dbReference>
<sequence length="177" mass="20483">MNRSTFWHLIERTQEEKHGDQEKQIALLREQLLHLSLEELQSFAHIVDELCSESYRPLLWAAAYLMNGGCSDDGFEYFRGWLIAQGATVFSQAVNDPDTLADVIPSHQRDLPESDFECEEILFLAQHVYHEKTGEEMPSPHRLKYPSLTREEIHLITDDVAVAQACPRLWALFHYKA</sequence>
<reference evidence="2" key="1">
    <citation type="submission" date="2020-10" db="EMBL/GenBank/DDBJ databases">
        <title>Taxonomic study of unclassified bacteria belonging to the class Ktedonobacteria.</title>
        <authorList>
            <person name="Yabe S."/>
            <person name="Wang C.M."/>
            <person name="Zheng Y."/>
            <person name="Sakai Y."/>
            <person name="Cavaletti L."/>
            <person name="Monciardini P."/>
            <person name="Donadio S."/>
        </authorList>
    </citation>
    <scope>NUCLEOTIDE SEQUENCE</scope>
    <source>
        <strain evidence="2">ID150040</strain>
    </source>
</reference>
<feature type="domain" description="DUF4240" evidence="1">
    <location>
        <begin position="1"/>
        <end position="130"/>
    </location>
</feature>